<protein>
    <submittedName>
        <fullName evidence="11">Post-GPI attachment to proteins factor 2</fullName>
    </submittedName>
</protein>
<evidence type="ECO:0000313" key="11">
    <source>
        <dbReference type="RefSeq" id="XP_018020001.1"/>
    </source>
</evidence>
<dbReference type="GO" id="GO:0000139">
    <property type="term" value="C:Golgi membrane"/>
    <property type="evidence" value="ECO:0007669"/>
    <property type="project" value="UniProtKB-SubCell"/>
</dbReference>
<organism evidence="10 11">
    <name type="scientific">Hyalella azteca</name>
    <name type="common">Amphipod</name>
    <dbReference type="NCBI Taxonomy" id="294128"/>
    <lineage>
        <taxon>Eukaryota</taxon>
        <taxon>Metazoa</taxon>
        <taxon>Ecdysozoa</taxon>
        <taxon>Arthropoda</taxon>
        <taxon>Crustacea</taxon>
        <taxon>Multicrustacea</taxon>
        <taxon>Malacostraca</taxon>
        <taxon>Eumalacostraca</taxon>
        <taxon>Peracarida</taxon>
        <taxon>Amphipoda</taxon>
        <taxon>Senticaudata</taxon>
        <taxon>Talitrida</taxon>
        <taxon>Talitroidea</taxon>
        <taxon>Hyalellidae</taxon>
        <taxon>Hyalella</taxon>
    </lineage>
</organism>
<dbReference type="InterPro" id="IPR039545">
    <property type="entry name" value="PGAP2"/>
</dbReference>
<dbReference type="PANTHER" id="PTHR12892">
    <property type="entry name" value="FGF RECEPTOR ACTIVATING PROTEIN 1"/>
    <property type="match status" value="1"/>
</dbReference>
<dbReference type="AlphaFoldDB" id="A0A8B7P4K4"/>
<feature type="domain" description="CWH43-like N-terminal" evidence="9">
    <location>
        <begin position="46"/>
        <end position="264"/>
    </location>
</feature>
<evidence type="ECO:0000313" key="10">
    <source>
        <dbReference type="Proteomes" id="UP000694843"/>
    </source>
</evidence>
<evidence type="ECO:0000256" key="5">
    <source>
        <dbReference type="ARBA" id="ARBA00022989"/>
    </source>
</evidence>
<name>A0A8B7P4K4_HYAAZ</name>
<dbReference type="GO" id="GO:0006506">
    <property type="term" value="P:GPI anchor biosynthetic process"/>
    <property type="evidence" value="ECO:0007669"/>
    <property type="project" value="UniProtKB-KW"/>
</dbReference>
<evidence type="ECO:0000256" key="7">
    <source>
        <dbReference type="ARBA" id="ARBA00023136"/>
    </source>
</evidence>
<feature type="transmembrane region" description="Helical" evidence="8">
    <location>
        <begin position="109"/>
        <end position="127"/>
    </location>
</feature>
<gene>
    <name evidence="11" type="primary">LOC108676442</name>
</gene>
<evidence type="ECO:0000259" key="9">
    <source>
        <dbReference type="Pfam" id="PF10277"/>
    </source>
</evidence>
<comment type="similarity">
    <text evidence="2">Belongs to the PGAP2 family.</text>
</comment>
<dbReference type="GeneID" id="108676442"/>
<dbReference type="InterPro" id="IPR019402">
    <property type="entry name" value="CWH43_N"/>
</dbReference>
<evidence type="ECO:0000256" key="1">
    <source>
        <dbReference type="ARBA" id="ARBA00004653"/>
    </source>
</evidence>
<accession>A0A8B7P4K4</accession>
<dbReference type="KEGG" id="hazt:108676442"/>
<dbReference type="RefSeq" id="XP_018020001.1">
    <property type="nucleotide sequence ID" value="XM_018164512.2"/>
</dbReference>
<comment type="subcellular location">
    <subcellularLocation>
        <location evidence="1">Golgi apparatus membrane</location>
        <topology evidence="1">Multi-pass membrane protein</topology>
    </subcellularLocation>
</comment>
<feature type="transmembrane region" description="Helical" evidence="8">
    <location>
        <begin position="139"/>
        <end position="157"/>
    </location>
</feature>
<dbReference type="PANTHER" id="PTHR12892:SF11">
    <property type="entry name" value="POST-GPI ATTACHMENT TO PROTEINS FACTOR 2"/>
    <property type="match status" value="1"/>
</dbReference>
<reference evidence="11" key="1">
    <citation type="submission" date="2025-08" db="UniProtKB">
        <authorList>
            <consortium name="RefSeq"/>
        </authorList>
    </citation>
    <scope>IDENTIFICATION</scope>
    <source>
        <tissue evidence="11">Whole organism</tissue>
    </source>
</reference>
<sequence>MDGTETNSLLCDDYTTANEIFTKRNVCNESNNNKTGVAVRLHMRKIALVTVSLPLGAFIFCIYFSVRYNFDVSTATHCGVTNYLPSISSAIGEFVPQRYIWRTAVALHSAPRFLAAYLYVAFMNRILPKHPVYQVLQKIYTCLNLVEVSSLLGLSFVSSRENYELHKLFFIMFMVCSELYMLLTCLLLKDNTRQFVSLLEHRAFSIKKQLMFANIFCFMVALYFYHRHNTYCEPGMYTAFAFLEYLIVLTNMGFHMAAYYDFYHYQLTVAEYKMPHPNT</sequence>
<feature type="transmembrane region" description="Helical" evidence="8">
    <location>
        <begin position="46"/>
        <end position="66"/>
    </location>
</feature>
<dbReference type="Proteomes" id="UP000694843">
    <property type="component" value="Unplaced"/>
</dbReference>
<evidence type="ECO:0000256" key="2">
    <source>
        <dbReference type="ARBA" id="ARBA00007414"/>
    </source>
</evidence>
<evidence type="ECO:0000256" key="8">
    <source>
        <dbReference type="SAM" id="Phobius"/>
    </source>
</evidence>
<keyword evidence="10" id="KW-1185">Reference proteome</keyword>
<dbReference type="OrthoDB" id="68581at2759"/>
<evidence type="ECO:0000256" key="6">
    <source>
        <dbReference type="ARBA" id="ARBA00023034"/>
    </source>
</evidence>
<feature type="transmembrane region" description="Helical" evidence="8">
    <location>
        <begin position="237"/>
        <end position="260"/>
    </location>
</feature>
<dbReference type="OMA" id="MRHNARC"/>
<keyword evidence="5 8" id="KW-1133">Transmembrane helix</keyword>
<feature type="transmembrane region" description="Helical" evidence="8">
    <location>
        <begin position="209"/>
        <end position="225"/>
    </location>
</feature>
<keyword evidence="6" id="KW-0333">Golgi apparatus</keyword>
<evidence type="ECO:0000256" key="3">
    <source>
        <dbReference type="ARBA" id="ARBA00022502"/>
    </source>
</evidence>
<keyword evidence="7 8" id="KW-0472">Membrane</keyword>
<feature type="transmembrane region" description="Helical" evidence="8">
    <location>
        <begin position="169"/>
        <end position="188"/>
    </location>
</feature>
<dbReference type="GO" id="GO:0005789">
    <property type="term" value="C:endoplasmic reticulum membrane"/>
    <property type="evidence" value="ECO:0007669"/>
    <property type="project" value="TreeGrafter"/>
</dbReference>
<proteinExistence type="inferred from homology"/>
<dbReference type="Pfam" id="PF10277">
    <property type="entry name" value="Frag1"/>
    <property type="match status" value="1"/>
</dbReference>
<keyword evidence="4 8" id="KW-0812">Transmembrane</keyword>
<evidence type="ECO:0000256" key="4">
    <source>
        <dbReference type="ARBA" id="ARBA00022692"/>
    </source>
</evidence>
<keyword evidence="3" id="KW-0337">GPI-anchor biosynthesis</keyword>